<feature type="region of interest" description="Disordered" evidence="1">
    <location>
        <begin position="386"/>
        <end position="437"/>
    </location>
</feature>
<dbReference type="AlphaFoldDB" id="A0A836CFC8"/>
<keyword evidence="3" id="KW-1185">Reference proteome</keyword>
<feature type="compositionally biased region" description="Acidic residues" evidence="1">
    <location>
        <begin position="386"/>
        <end position="427"/>
    </location>
</feature>
<comment type="caution">
    <text evidence="2">The sequence shown here is derived from an EMBL/GenBank/DDBJ whole genome shotgun (WGS) entry which is preliminary data.</text>
</comment>
<dbReference type="EMBL" id="JAFCMP010000290">
    <property type="protein sequence ID" value="KAG5181811.1"/>
    <property type="molecule type" value="Genomic_DNA"/>
</dbReference>
<proteinExistence type="predicted"/>
<evidence type="ECO:0000313" key="3">
    <source>
        <dbReference type="Proteomes" id="UP000664859"/>
    </source>
</evidence>
<accession>A0A836CFC8</accession>
<reference evidence="2" key="1">
    <citation type="submission" date="2021-02" db="EMBL/GenBank/DDBJ databases">
        <title>First Annotated Genome of the Yellow-green Alga Tribonema minus.</title>
        <authorList>
            <person name="Mahan K.M."/>
        </authorList>
    </citation>
    <scope>NUCLEOTIDE SEQUENCE</scope>
    <source>
        <strain evidence="2">UTEX B ZZ1240</strain>
    </source>
</reference>
<evidence type="ECO:0000256" key="1">
    <source>
        <dbReference type="SAM" id="MobiDB-lite"/>
    </source>
</evidence>
<organism evidence="2 3">
    <name type="scientific">Tribonema minus</name>
    <dbReference type="NCBI Taxonomy" id="303371"/>
    <lineage>
        <taxon>Eukaryota</taxon>
        <taxon>Sar</taxon>
        <taxon>Stramenopiles</taxon>
        <taxon>Ochrophyta</taxon>
        <taxon>PX clade</taxon>
        <taxon>Xanthophyceae</taxon>
        <taxon>Tribonematales</taxon>
        <taxon>Tribonemataceae</taxon>
        <taxon>Tribonema</taxon>
    </lineage>
</organism>
<evidence type="ECO:0000313" key="2">
    <source>
        <dbReference type="EMBL" id="KAG5181811.1"/>
    </source>
</evidence>
<gene>
    <name evidence="2" type="ORF">JKP88DRAFT_245971</name>
</gene>
<name>A0A836CFC8_9STRA</name>
<dbReference type="Proteomes" id="UP000664859">
    <property type="component" value="Unassembled WGS sequence"/>
</dbReference>
<sequence>MCARRGPVRDGHSNEELGGVLVGEVAEGPNRVFRLQRAHREIGAEPATVADGTPAAQERLHAVDHVMVTGVDPGQVLAFSAVTALGQRWRRENAADFAANPPPEGEGLTAQEVSGADYRVWALSVRNEQGEAQCRGANQAYSDALAALAHRHTRTGRYQPPLIPLCVHTVPVLGGCIIAGAARLLHHLGALCRCHVGRAAAPSTTASEVQPLPCAARRHCQDGRKAGPDSAAVQAAEMEACHSVRSRGRRYPRRRRRHRRWRDTHRRPRRIICFGACARFTSRGRASIPIKKLVAQLACRCPTLITPEPYSSFSCLVSGGPTRGGGDEFGHRNRVCRNENCVLAQAAEGGLLSSTATPMRVPTSACGVYATCGVDDIIPGYVLADQEEEEDTEEEESNEEDDDEEDGDEEDDEEEDGEEGSNGDEGGDGGGGGASMTERAVNSGLVCLRALQGQPRKIEYQTDVATSALVKGDLLFAACPHNEKCEDVDRLWIKHD</sequence>
<protein>
    <submittedName>
        <fullName evidence="2">Uncharacterized protein</fullName>
    </submittedName>
</protein>